<proteinExistence type="predicted"/>
<name>A0A3F3H3S9_9LACO</name>
<gene>
    <name evidence="1" type="ORF">FTRO_0140110</name>
</gene>
<dbReference type="EMBL" id="DF968091">
    <property type="protein sequence ID" value="GAP04966.1"/>
    <property type="molecule type" value="Genomic_DNA"/>
</dbReference>
<dbReference type="AlphaFoldDB" id="A0A3F3H3S9"/>
<dbReference type="Proteomes" id="UP000064514">
    <property type="component" value="Unassembled WGS sequence"/>
</dbReference>
<organism evidence="1">
    <name type="scientific">Fructobacillus tropaeoli</name>
    <dbReference type="NCBI Taxonomy" id="709323"/>
    <lineage>
        <taxon>Bacteria</taxon>
        <taxon>Bacillati</taxon>
        <taxon>Bacillota</taxon>
        <taxon>Bacilli</taxon>
        <taxon>Lactobacillales</taxon>
        <taxon>Lactobacillaceae</taxon>
        <taxon>Fructobacillus</taxon>
    </lineage>
</organism>
<evidence type="ECO:0000313" key="1">
    <source>
        <dbReference type="EMBL" id="GAP04966.1"/>
    </source>
</evidence>
<reference evidence="1" key="1">
    <citation type="journal article" date="2015" name="BMC Genomics">
        <title>Comparative genomics of Fructobacillus spp. and Leuconostoc spp. reveals niche-specific evolution of Fructobacillus spp.</title>
        <authorList>
            <person name="Endo A."/>
            <person name="Tanizawa Y."/>
            <person name="Tanaka N."/>
            <person name="Maeno S."/>
            <person name="Kumar H."/>
            <person name="Shiwa Y."/>
            <person name="Okada S."/>
            <person name="Yoshikawa H."/>
            <person name="Dicks L."/>
            <person name="Nakagawa J."/>
            <person name="Arita M."/>
        </authorList>
    </citation>
    <scope>NUCLEOTIDE SEQUENCE [LARGE SCALE GENOMIC DNA]</scope>
    <source>
        <strain evidence="1">F214-1</strain>
    </source>
</reference>
<protein>
    <submittedName>
        <fullName evidence="1">Short-chain dehydrogenase</fullName>
    </submittedName>
</protein>
<dbReference type="STRING" id="709323.GCA_001047135_01535"/>
<sequence>MTTDVMLVVGAGQISLAIARRVGSGTKIILGDKSIENCSEVNKLDYFYSVN</sequence>
<accession>A0A3F3H3S9</accession>